<keyword evidence="3" id="KW-1185">Reference proteome</keyword>
<protein>
    <submittedName>
        <fullName evidence="2">Nuclear transport factor 2 family protein</fullName>
    </submittedName>
</protein>
<evidence type="ECO:0000313" key="3">
    <source>
        <dbReference type="Proteomes" id="UP001361239"/>
    </source>
</evidence>
<feature type="domain" description="SnoaL-like" evidence="1">
    <location>
        <begin position="4"/>
        <end position="121"/>
    </location>
</feature>
<dbReference type="InterPro" id="IPR037401">
    <property type="entry name" value="SnoaL-like"/>
</dbReference>
<gene>
    <name evidence="2" type="ORF">WG901_01210</name>
</gene>
<name>A0ABU8RQG1_9SPHN</name>
<reference evidence="2 3" key="1">
    <citation type="submission" date="2024-03" db="EMBL/GenBank/DDBJ databases">
        <authorList>
            <person name="Jo J.-H."/>
        </authorList>
    </citation>
    <scope>NUCLEOTIDE SEQUENCE [LARGE SCALE GENOMIC DNA]</scope>
    <source>
        <strain evidence="2 3">PS1R-30</strain>
    </source>
</reference>
<evidence type="ECO:0000313" key="2">
    <source>
        <dbReference type="EMBL" id="MEJ5975237.1"/>
    </source>
</evidence>
<dbReference type="SUPFAM" id="SSF54427">
    <property type="entry name" value="NTF2-like"/>
    <property type="match status" value="1"/>
</dbReference>
<dbReference type="InterPro" id="IPR032710">
    <property type="entry name" value="NTF2-like_dom_sf"/>
</dbReference>
<evidence type="ECO:0000259" key="1">
    <source>
        <dbReference type="Pfam" id="PF13577"/>
    </source>
</evidence>
<dbReference type="Pfam" id="PF13577">
    <property type="entry name" value="SnoaL_4"/>
    <property type="match status" value="1"/>
</dbReference>
<dbReference type="RefSeq" id="WP_339585201.1">
    <property type="nucleotide sequence ID" value="NZ_JBBHJZ010000001.1"/>
</dbReference>
<accession>A0ABU8RQG1</accession>
<dbReference type="EMBL" id="JBBHJZ010000001">
    <property type="protein sequence ID" value="MEJ5975237.1"/>
    <property type="molecule type" value="Genomic_DNA"/>
</dbReference>
<sequence length="139" mass="15332">MSEEIAIQQVINRYTDGCNRQDWPQVMATFAADGIWEVQGNDIQGHAAIQPAMAAFLTQMDYFTQISSASVIEIAGDRATARTTIRECGKFKGRDEVLEVLGFYADDLVKTAAGWVFARRKFTSFGLHRFPLAPGPALG</sequence>
<dbReference type="Proteomes" id="UP001361239">
    <property type="component" value="Unassembled WGS sequence"/>
</dbReference>
<proteinExistence type="predicted"/>
<comment type="caution">
    <text evidence="2">The sequence shown here is derived from an EMBL/GenBank/DDBJ whole genome shotgun (WGS) entry which is preliminary data.</text>
</comment>
<dbReference type="Gene3D" id="3.10.450.50">
    <property type="match status" value="1"/>
</dbReference>
<organism evidence="2 3">
    <name type="scientific">Novosphingobium anseongense</name>
    <dbReference type="NCBI Taxonomy" id="3133436"/>
    <lineage>
        <taxon>Bacteria</taxon>
        <taxon>Pseudomonadati</taxon>
        <taxon>Pseudomonadota</taxon>
        <taxon>Alphaproteobacteria</taxon>
        <taxon>Sphingomonadales</taxon>
        <taxon>Sphingomonadaceae</taxon>
        <taxon>Novosphingobium</taxon>
    </lineage>
</organism>